<reference evidence="1 2" key="2">
    <citation type="journal article" date="2009" name="PLoS ONE">
        <title>The photosynthetic apparatus and its regulation in the aerobic gammaproteobacterium Congregibacter litoralis gen. nov., sp. nov.</title>
        <authorList>
            <person name="Spring S."/>
            <person name="Lunsdorf H."/>
            <person name="Fuchs B.M."/>
            <person name="Tindall B.J."/>
        </authorList>
    </citation>
    <scope>NUCLEOTIDE SEQUENCE [LARGE SCALE GENOMIC DNA]</scope>
    <source>
        <strain evidence="1">KT71</strain>
    </source>
</reference>
<gene>
    <name evidence="1" type="ORF">KT71_15204</name>
</gene>
<dbReference type="AlphaFoldDB" id="A4A8C9"/>
<dbReference type="Proteomes" id="UP000019205">
    <property type="component" value="Chromosome"/>
</dbReference>
<organism evidence="1 2">
    <name type="scientific">Congregibacter litoralis KT71</name>
    <dbReference type="NCBI Taxonomy" id="314285"/>
    <lineage>
        <taxon>Bacteria</taxon>
        <taxon>Pseudomonadati</taxon>
        <taxon>Pseudomonadota</taxon>
        <taxon>Gammaproteobacteria</taxon>
        <taxon>Cellvibrionales</taxon>
        <taxon>Halieaceae</taxon>
        <taxon>Congregibacter</taxon>
    </lineage>
</organism>
<dbReference type="GO" id="GO:0002143">
    <property type="term" value="P:tRNA wobble position uridine thiolation"/>
    <property type="evidence" value="ECO:0007669"/>
    <property type="project" value="InterPro"/>
</dbReference>
<proteinExistence type="predicted"/>
<dbReference type="PANTHER" id="PTHR37526">
    <property type="entry name" value="PROTEIN TUSB"/>
    <property type="match status" value="1"/>
</dbReference>
<comment type="caution">
    <text evidence="1">The sequence shown here is derived from an EMBL/GenBank/DDBJ whole genome shotgun (WGS) entry which is preliminary data.</text>
</comment>
<name>A4A8C9_9GAMM</name>
<sequence length="102" mass="11266">MSSVSDRPLHCLSSAPRSQAGQRLLAMLEPQDDVLLLGKAVVLAGITHPDIQEWVASGAQLHALEEDLRAYGARELHPSIVSTDYAGWVRLSENHQTQVLWR</sequence>
<dbReference type="STRING" id="314285.KT71_15204"/>
<keyword evidence="2" id="KW-1185">Reference proteome</keyword>
<dbReference type="OrthoDB" id="9795117at2"/>
<protein>
    <submittedName>
        <fullName evidence="1">Sulfur relay protein TusB/DsrH</fullName>
    </submittedName>
</protein>
<dbReference type="Gene3D" id="3.40.1260.10">
    <property type="entry name" value="DsrEFH-like"/>
    <property type="match status" value="1"/>
</dbReference>
<dbReference type="InterPro" id="IPR007215">
    <property type="entry name" value="Sulphur_relay_TusB/DsrH"/>
</dbReference>
<evidence type="ECO:0000313" key="2">
    <source>
        <dbReference type="Proteomes" id="UP000019205"/>
    </source>
</evidence>
<dbReference type="eggNOG" id="ENOG50349BZ">
    <property type="taxonomic scope" value="Bacteria"/>
</dbReference>
<dbReference type="EMBL" id="AAOA02000001">
    <property type="protein sequence ID" value="EAQ97924.2"/>
    <property type="molecule type" value="Genomic_DNA"/>
</dbReference>
<dbReference type="InterPro" id="IPR027396">
    <property type="entry name" value="DsrEFH-like"/>
</dbReference>
<dbReference type="RefSeq" id="WP_023659584.1">
    <property type="nucleotide sequence ID" value="NZ_CM002299.1"/>
</dbReference>
<dbReference type="GO" id="GO:1990228">
    <property type="term" value="C:sulfurtransferase complex"/>
    <property type="evidence" value="ECO:0007669"/>
    <property type="project" value="TreeGrafter"/>
</dbReference>
<dbReference type="PANTHER" id="PTHR37526:SF1">
    <property type="entry name" value="PROTEIN TUSB"/>
    <property type="match status" value="1"/>
</dbReference>
<accession>A4A8C9</accession>
<evidence type="ECO:0000313" key="1">
    <source>
        <dbReference type="EMBL" id="EAQ97924.2"/>
    </source>
</evidence>
<dbReference type="Pfam" id="PF04077">
    <property type="entry name" value="DsrH"/>
    <property type="match status" value="1"/>
</dbReference>
<dbReference type="SUPFAM" id="SSF75169">
    <property type="entry name" value="DsrEFH-like"/>
    <property type="match status" value="1"/>
</dbReference>
<dbReference type="HOGENOM" id="CLU_2272590_0_0_6"/>
<reference evidence="1 2" key="1">
    <citation type="journal article" date="2007" name="Proc. Natl. Acad. Sci. U.S.A.">
        <title>Characterization of a marine gammaproteobacterium capable of aerobic anoxygenic photosynthesis.</title>
        <authorList>
            <person name="Fuchs B.M."/>
            <person name="Spring S."/>
            <person name="Teeling H."/>
            <person name="Quast C."/>
            <person name="Wulf J."/>
            <person name="Schattenhofer M."/>
            <person name="Yan S."/>
            <person name="Ferriera S."/>
            <person name="Johnson J."/>
            <person name="Glockner F.O."/>
            <person name="Amann R."/>
        </authorList>
    </citation>
    <scope>NUCLEOTIDE SEQUENCE [LARGE SCALE GENOMIC DNA]</scope>
    <source>
        <strain evidence="1">KT71</strain>
    </source>
</reference>
<dbReference type="NCBIfam" id="TIGR03011">
    <property type="entry name" value="sulf_tusB_dsrH"/>
    <property type="match status" value="1"/>
</dbReference>